<protein>
    <submittedName>
        <fullName evidence="1">Uncharacterized protein</fullName>
    </submittedName>
</protein>
<proteinExistence type="predicted"/>
<dbReference type="EMBL" id="BK015944">
    <property type="protein sequence ID" value="DAF86407.1"/>
    <property type="molecule type" value="Genomic_DNA"/>
</dbReference>
<name>A0A8S5TW62_9CAUD</name>
<evidence type="ECO:0000313" key="1">
    <source>
        <dbReference type="EMBL" id="DAF86407.1"/>
    </source>
</evidence>
<organism evidence="1">
    <name type="scientific">Myoviridae sp. ctpvf97</name>
    <dbReference type="NCBI Taxonomy" id="2825176"/>
    <lineage>
        <taxon>Viruses</taxon>
        <taxon>Duplodnaviria</taxon>
        <taxon>Heunggongvirae</taxon>
        <taxon>Uroviricota</taxon>
        <taxon>Caudoviricetes</taxon>
    </lineage>
</organism>
<sequence>MQKKTRHENRCYKCVWRHTGGDYLCDFATLAAPLTRGGVSPEACGHFVEGHRIRNAAELEKALKTLGLG</sequence>
<accession>A0A8S5TW62</accession>
<reference evidence="1" key="1">
    <citation type="journal article" date="2021" name="Proc. Natl. Acad. Sci. U.S.A.">
        <title>A Catalog of Tens of Thousands of Viruses from Human Metagenomes Reveals Hidden Associations with Chronic Diseases.</title>
        <authorList>
            <person name="Tisza M.J."/>
            <person name="Buck C.B."/>
        </authorList>
    </citation>
    <scope>NUCLEOTIDE SEQUENCE</scope>
    <source>
        <strain evidence="1">Ctpvf97</strain>
    </source>
</reference>